<dbReference type="Proteomes" id="UP000626092">
    <property type="component" value="Unassembled WGS sequence"/>
</dbReference>
<evidence type="ECO:0000313" key="3">
    <source>
        <dbReference type="Proteomes" id="UP000626092"/>
    </source>
</evidence>
<evidence type="ECO:0000313" key="2">
    <source>
        <dbReference type="EMBL" id="KAF7148118.1"/>
    </source>
</evidence>
<organism evidence="2 3">
    <name type="scientific">Rhododendron simsii</name>
    <name type="common">Sims's rhododendron</name>
    <dbReference type="NCBI Taxonomy" id="118357"/>
    <lineage>
        <taxon>Eukaryota</taxon>
        <taxon>Viridiplantae</taxon>
        <taxon>Streptophyta</taxon>
        <taxon>Embryophyta</taxon>
        <taxon>Tracheophyta</taxon>
        <taxon>Spermatophyta</taxon>
        <taxon>Magnoliopsida</taxon>
        <taxon>eudicotyledons</taxon>
        <taxon>Gunneridae</taxon>
        <taxon>Pentapetalae</taxon>
        <taxon>asterids</taxon>
        <taxon>Ericales</taxon>
        <taxon>Ericaceae</taxon>
        <taxon>Ericoideae</taxon>
        <taxon>Rhodoreae</taxon>
        <taxon>Rhododendron</taxon>
    </lineage>
</organism>
<feature type="region of interest" description="Disordered" evidence="1">
    <location>
        <begin position="65"/>
        <end position="100"/>
    </location>
</feature>
<proteinExistence type="predicted"/>
<feature type="compositionally biased region" description="Basic and acidic residues" evidence="1">
    <location>
        <begin position="79"/>
        <end position="88"/>
    </location>
</feature>
<evidence type="ECO:0000256" key="1">
    <source>
        <dbReference type="SAM" id="MobiDB-lite"/>
    </source>
</evidence>
<sequence length="116" mass="13104">MNAFPVLSEWGFLWKTSRRQKTIKPFVVEASGGEEGDETDMPRSRVMPRNVEGRAKLKQREMHLDDAIVEDTPPSKIAQENHDVEGSSKTRTRFGSVTRGLKASHPRLDLGVYHEG</sequence>
<gene>
    <name evidence="2" type="ORF">RHSIM_Rhsim03G0107500</name>
</gene>
<comment type="caution">
    <text evidence="2">The sequence shown here is derived from an EMBL/GenBank/DDBJ whole genome shotgun (WGS) entry which is preliminary data.</text>
</comment>
<name>A0A834H5U2_RHOSS</name>
<dbReference type="EMBL" id="WJXA01000003">
    <property type="protein sequence ID" value="KAF7148118.1"/>
    <property type="molecule type" value="Genomic_DNA"/>
</dbReference>
<protein>
    <submittedName>
        <fullName evidence="2">Uncharacterized protein</fullName>
    </submittedName>
</protein>
<keyword evidence="3" id="KW-1185">Reference proteome</keyword>
<dbReference type="OrthoDB" id="1705762at2759"/>
<reference evidence="2" key="1">
    <citation type="submission" date="2019-11" db="EMBL/GenBank/DDBJ databases">
        <authorList>
            <person name="Liu Y."/>
            <person name="Hou J."/>
            <person name="Li T.-Q."/>
            <person name="Guan C.-H."/>
            <person name="Wu X."/>
            <person name="Wu H.-Z."/>
            <person name="Ling F."/>
            <person name="Zhang R."/>
            <person name="Shi X.-G."/>
            <person name="Ren J.-P."/>
            <person name="Chen E.-F."/>
            <person name="Sun J.-M."/>
        </authorList>
    </citation>
    <scope>NUCLEOTIDE SEQUENCE</scope>
    <source>
        <strain evidence="2">Adult_tree_wgs_1</strain>
        <tissue evidence="2">Leaves</tissue>
    </source>
</reference>
<dbReference type="AlphaFoldDB" id="A0A834H5U2"/>
<accession>A0A834H5U2</accession>